<dbReference type="Pfam" id="PF13489">
    <property type="entry name" value="Methyltransf_23"/>
    <property type="match status" value="1"/>
</dbReference>
<dbReference type="InterPro" id="IPR029063">
    <property type="entry name" value="SAM-dependent_MTases_sf"/>
</dbReference>
<name>A0A498QEQ0_9MYCO</name>
<reference evidence="1 2" key="1">
    <citation type="submission" date="2018-09" db="EMBL/GenBank/DDBJ databases">
        <authorList>
            <person name="Tagini F."/>
        </authorList>
    </citation>
    <scope>NUCLEOTIDE SEQUENCE [LARGE SCALE GENOMIC DNA]</scope>
    <source>
        <strain evidence="1 2">MK136</strain>
    </source>
</reference>
<sequence length="316" mass="35847">MEPRGNKLIARYKKTYRIPAEATITEQMILAHWNLEKQLTQELLESDPADRWATFDRCYTRLYAELDWLNQFSGEADFATPHEKFSGWLELIGEPPKTIYEVGSGQGGLISFLAGCGYDCRGTEITRERGKKLISESPAKLSWGISDGVHLDEFEPAETYDVVVSDQVVEHIHPGDLDTHLRSVRTILKRDGHYIFDTPSRYTGPHDVSRVFNCAAPEGMHLKEYTCRELVESVRRAGFVSARYGFVPRRFRMLLTVLGVRKFARSDEAGMLFLRIVLWAERFLEILPTPALRRSCGKALGKLGVFSETISLVAGK</sequence>
<gene>
    <name evidence="1" type="ORF">LAUMK136_04376</name>
</gene>
<dbReference type="OrthoDB" id="9071885at2"/>
<accession>A0A498QEQ0</accession>
<dbReference type="AlphaFoldDB" id="A0A498QEQ0"/>
<keyword evidence="2" id="KW-1185">Reference proteome</keyword>
<evidence type="ECO:0000313" key="2">
    <source>
        <dbReference type="Proteomes" id="UP000273307"/>
    </source>
</evidence>
<dbReference type="Gene3D" id="3.40.50.150">
    <property type="entry name" value="Vaccinia Virus protein VP39"/>
    <property type="match status" value="1"/>
</dbReference>
<dbReference type="SUPFAM" id="SSF53335">
    <property type="entry name" value="S-adenosyl-L-methionine-dependent methyltransferases"/>
    <property type="match status" value="1"/>
</dbReference>
<dbReference type="Proteomes" id="UP000273307">
    <property type="component" value="Unassembled WGS sequence"/>
</dbReference>
<proteinExistence type="predicted"/>
<organism evidence="1 2">
    <name type="scientific">Mycobacterium attenuatum</name>
    <dbReference type="NCBI Taxonomy" id="2341086"/>
    <lineage>
        <taxon>Bacteria</taxon>
        <taxon>Bacillati</taxon>
        <taxon>Actinomycetota</taxon>
        <taxon>Actinomycetes</taxon>
        <taxon>Mycobacteriales</taxon>
        <taxon>Mycobacteriaceae</taxon>
        <taxon>Mycobacterium</taxon>
    </lineage>
</organism>
<dbReference type="CDD" id="cd02440">
    <property type="entry name" value="AdoMet_MTases"/>
    <property type="match status" value="1"/>
</dbReference>
<dbReference type="EMBL" id="UPHP01000119">
    <property type="protein sequence ID" value="VBA42060.1"/>
    <property type="molecule type" value="Genomic_DNA"/>
</dbReference>
<evidence type="ECO:0000313" key="1">
    <source>
        <dbReference type="EMBL" id="VBA42060.1"/>
    </source>
</evidence>
<protein>
    <recommendedName>
        <fullName evidence="3">2-polyprenyl-6-hydroxyphenol methylase</fullName>
    </recommendedName>
</protein>
<evidence type="ECO:0008006" key="3">
    <source>
        <dbReference type="Google" id="ProtNLM"/>
    </source>
</evidence>